<accession>A0A495DLZ2</accession>
<protein>
    <recommendedName>
        <fullName evidence="3">HIRAN domain-containing protein</fullName>
    </recommendedName>
</protein>
<dbReference type="RefSeq" id="WP_147422602.1">
    <property type="nucleotide sequence ID" value="NZ_RBIM01000001.1"/>
</dbReference>
<evidence type="ECO:0000313" key="2">
    <source>
        <dbReference type="Proteomes" id="UP000273675"/>
    </source>
</evidence>
<comment type="caution">
    <text evidence="1">The sequence shown here is derived from an EMBL/GenBank/DDBJ whole genome shotgun (WGS) entry which is preliminary data.</text>
</comment>
<organism evidence="1 2">
    <name type="scientific">Maricaulis maris</name>
    <dbReference type="NCBI Taxonomy" id="74318"/>
    <lineage>
        <taxon>Bacteria</taxon>
        <taxon>Pseudomonadati</taxon>
        <taxon>Pseudomonadota</taxon>
        <taxon>Alphaproteobacteria</taxon>
        <taxon>Maricaulales</taxon>
        <taxon>Maricaulaceae</taxon>
        <taxon>Maricaulis</taxon>
    </lineage>
</organism>
<dbReference type="Proteomes" id="UP000273675">
    <property type="component" value="Unassembled WGS sequence"/>
</dbReference>
<sequence>MTYLLDRIQTPEKLILAWEAPLNFPNRTRWAVGEMVNLDRPSPTFRYFGEEELQDRNGGRSLTQLSASGFVGYPAFRFSPGRSWDGEEVLKAFLRRLPDPKRSDYEKYLANFCIPSGKVLSPFQLMSITELRSPNDGFSMVDPLCSEWTSCDLILELAGTRHYISNIPEGFKGKSVILDHDVENPFDDHAVQATVGSQNIGYINRLQAKSVLYWLSNRLVEASLLRVNGTPHRPRPYVFLRVRPSRNLEAA</sequence>
<dbReference type="AlphaFoldDB" id="A0A495DLZ2"/>
<dbReference type="EMBL" id="RBIM01000001">
    <property type="protein sequence ID" value="RKR03938.1"/>
    <property type="molecule type" value="Genomic_DNA"/>
</dbReference>
<name>A0A495DLZ2_9PROT</name>
<dbReference type="Gene3D" id="3.30.70.2330">
    <property type="match status" value="1"/>
</dbReference>
<gene>
    <name evidence="1" type="ORF">C7435_0381</name>
</gene>
<proteinExistence type="predicted"/>
<evidence type="ECO:0008006" key="3">
    <source>
        <dbReference type="Google" id="ProtNLM"/>
    </source>
</evidence>
<dbReference type="OrthoDB" id="8446608at2"/>
<reference evidence="1 2" key="1">
    <citation type="submission" date="2018-10" db="EMBL/GenBank/DDBJ databases">
        <title>Genomic Encyclopedia of Type Strains, Phase IV (KMG-IV): sequencing the most valuable type-strain genomes for metagenomic binning, comparative biology and taxonomic classification.</title>
        <authorList>
            <person name="Goeker M."/>
        </authorList>
    </citation>
    <scope>NUCLEOTIDE SEQUENCE [LARGE SCALE GENOMIC DNA]</scope>
    <source>
        <strain evidence="1 2">DSM 4734</strain>
    </source>
</reference>
<evidence type="ECO:0000313" key="1">
    <source>
        <dbReference type="EMBL" id="RKR03938.1"/>
    </source>
</evidence>